<organism evidence="2 3">
    <name type="scientific">Croceitalea dokdonensis DOKDO 023</name>
    <dbReference type="NCBI Taxonomy" id="1300341"/>
    <lineage>
        <taxon>Bacteria</taxon>
        <taxon>Pseudomonadati</taxon>
        <taxon>Bacteroidota</taxon>
        <taxon>Flavobacteriia</taxon>
        <taxon>Flavobacteriales</taxon>
        <taxon>Flavobacteriaceae</taxon>
        <taxon>Croceitalea</taxon>
    </lineage>
</organism>
<accession>A0A0P7A2J3</accession>
<proteinExistence type="predicted"/>
<comment type="caution">
    <text evidence="2">The sequence shown here is derived from an EMBL/GenBank/DDBJ whole genome shotgun (WGS) entry which is preliminary data.</text>
</comment>
<feature type="domain" description="Tail specific protease" evidence="1">
    <location>
        <begin position="35"/>
        <end position="120"/>
    </location>
</feature>
<evidence type="ECO:0000313" key="3">
    <source>
        <dbReference type="Proteomes" id="UP000050280"/>
    </source>
</evidence>
<dbReference type="OrthoDB" id="2327485at2"/>
<keyword evidence="3" id="KW-1185">Reference proteome</keyword>
<name>A0A0P7A2J3_9FLAO</name>
<dbReference type="SUPFAM" id="SSF52096">
    <property type="entry name" value="ClpP/crotonase"/>
    <property type="match status" value="1"/>
</dbReference>
<dbReference type="Gene3D" id="3.90.226.10">
    <property type="entry name" value="2-enoyl-CoA Hydratase, Chain A, domain 1"/>
    <property type="match status" value="1"/>
</dbReference>
<dbReference type="STRING" id="1300341.I595_3208"/>
<evidence type="ECO:0000313" key="2">
    <source>
        <dbReference type="EMBL" id="KPM30711.1"/>
    </source>
</evidence>
<dbReference type="Pfam" id="PF03572">
    <property type="entry name" value="Peptidase_S41"/>
    <property type="match status" value="1"/>
</dbReference>
<gene>
    <name evidence="2" type="ORF">I595_3208</name>
</gene>
<dbReference type="EMBL" id="LDJX01000007">
    <property type="protein sequence ID" value="KPM30711.1"/>
    <property type="molecule type" value="Genomic_DNA"/>
</dbReference>
<dbReference type="InterPro" id="IPR029045">
    <property type="entry name" value="ClpP/crotonase-like_dom_sf"/>
</dbReference>
<reference evidence="2 3" key="1">
    <citation type="submission" date="2015-09" db="EMBL/GenBank/DDBJ databases">
        <title>Genome sequence of the marine flavobacterium Croceitalea dokdonensis DOKDO 023 that contains proton- and sodium-pumping rhodopsins.</title>
        <authorList>
            <person name="Kwon S.-K."/>
            <person name="Lee H.K."/>
            <person name="Kwak M.-J."/>
            <person name="Kim J.F."/>
        </authorList>
    </citation>
    <scope>NUCLEOTIDE SEQUENCE [LARGE SCALE GENOMIC DNA]</scope>
    <source>
        <strain evidence="2 3">DOKDO 023</strain>
    </source>
</reference>
<sequence length="141" mass="16149">MQKECQSIYEKLSSPKGEFVSLDNSPIKETVIDTIYTYPKHVGVIINNYVASTAEQFVLAARRSIKVKLFGTTTYGALDMSNLNYVKSPCGQYYIKFATSRSKRLPDNVIDDIGLQPDYYFDKTIKPYKWIDKTIAILKNR</sequence>
<dbReference type="AlphaFoldDB" id="A0A0P7A2J3"/>
<evidence type="ECO:0000259" key="1">
    <source>
        <dbReference type="Pfam" id="PF03572"/>
    </source>
</evidence>
<dbReference type="GO" id="GO:0008236">
    <property type="term" value="F:serine-type peptidase activity"/>
    <property type="evidence" value="ECO:0007669"/>
    <property type="project" value="InterPro"/>
</dbReference>
<dbReference type="InterPro" id="IPR005151">
    <property type="entry name" value="Tail-specific_protease"/>
</dbReference>
<protein>
    <submittedName>
        <fullName evidence="2">Peptidase S41</fullName>
    </submittedName>
</protein>
<dbReference type="RefSeq" id="WP_054560187.1">
    <property type="nucleotide sequence ID" value="NZ_LDJX01000007.1"/>
</dbReference>
<dbReference type="GO" id="GO:0006508">
    <property type="term" value="P:proteolysis"/>
    <property type="evidence" value="ECO:0007669"/>
    <property type="project" value="InterPro"/>
</dbReference>
<dbReference type="Proteomes" id="UP000050280">
    <property type="component" value="Unassembled WGS sequence"/>
</dbReference>